<organism evidence="4 5">
    <name type="scientific">Desulfotruncus arcticus DSM 17038</name>
    <dbReference type="NCBI Taxonomy" id="1121424"/>
    <lineage>
        <taxon>Bacteria</taxon>
        <taxon>Bacillati</taxon>
        <taxon>Bacillota</taxon>
        <taxon>Clostridia</taxon>
        <taxon>Eubacteriales</taxon>
        <taxon>Desulfallaceae</taxon>
        <taxon>Desulfotruncus</taxon>
    </lineage>
</organism>
<evidence type="ECO:0000256" key="1">
    <source>
        <dbReference type="SAM" id="MobiDB-lite"/>
    </source>
</evidence>
<dbReference type="Proteomes" id="UP000199337">
    <property type="component" value="Unassembled WGS sequence"/>
</dbReference>
<feature type="chain" id="PRO_5039024517" evidence="2">
    <location>
        <begin position="25"/>
        <end position="247"/>
    </location>
</feature>
<dbReference type="PANTHER" id="PTHR31157:SF1">
    <property type="entry name" value="SCP DOMAIN-CONTAINING PROTEIN"/>
    <property type="match status" value="1"/>
</dbReference>
<evidence type="ECO:0000256" key="2">
    <source>
        <dbReference type="SAM" id="SignalP"/>
    </source>
</evidence>
<keyword evidence="2" id="KW-0732">Signal</keyword>
<dbReference type="InterPro" id="IPR014258">
    <property type="entry name" value="CAP_domain_YkwD-like"/>
</dbReference>
<dbReference type="Gene3D" id="3.40.33.10">
    <property type="entry name" value="CAP"/>
    <property type="match status" value="1"/>
</dbReference>
<gene>
    <name evidence="4" type="ORF">SAMN05660649_02904</name>
</gene>
<dbReference type="EMBL" id="FOOX01000010">
    <property type="protein sequence ID" value="SFG84316.1"/>
    <property type="molecule type" value="Genomic_DNA"/>
</dbReference>
<protein>
    <submittedName>
        <fullName evidence="4">Uncharacterized protein, YkwD family</fullName>
    </submittedName>
</protein>
<sequence length="247" mass="25795">MIKTGKHLVLSLLVMFAVAMLAFAAAPVEPAAASTKVTLSVSGNVTPDYLNKIVNQIAAKYGVNPDDVIIKNAGGTTGNYCPSTPSQAKPAPAPTPNPVDPKPAPAPTPTPTPAPSPGQAGLTADEQEMLDLVNQERTSRGLAALVADPDLVRVARLKAQDMIDNGYFSHTSPTYGSPFDMMKAEGIKYGYAGENLAGASSVESAHQNLMNSSGHRANILNTNFKKVGIGVVNGGPYGKMFVQEFTD</sequence>
<feature type="region of interest" description="Disordered" evidence="1">
    <location>
        <begin position="80"/>
        <end position="121"/>
    </location>
</feature>
<dbReference type="SUPFAM" id="SSF55797">
    <property type="entry name" value="PR-1-like"/>
    <property type="match status" value="1"/>
</dbReference>
<evidence type="ECO:0000313" key="5">
    <source>
        <dbReference type="Proteomes" id="UP000199337"/>
    </source>
</evidence>
<proteinExistence type="predicted"/>
<feature type="signal peptide" evidence="2">
    <location>
        <begin position="1"/>
        <end position="24"/>
    </location>
</feature>
<evidence type="ECO:0000313" key="4">
    <source>
        <dbReference type="EMBL" id="SFG84316.1"/>
    </source>
</evidence>
<evidence type="ECO:0000259" key="3">
    <source>
        <dbReference type="Pfam" id="PF00188"/>
    </source>
</evidence>
<feature type="compositionally biased region" description="Pro residues" evidence="1">
    <location>
        <begin position="91"/>
        <end position="116"/>
    </location>
</feature>
<dbReference type="InterPro" id="IPR035940">
    <property type="entry name" value="CAP_sf"/>
</dbReference>
<dbReference type="PANTHER" id="PTHR31157">
    <property type="entry name" value="SCP DOMAIN-CONTAINING PROTEIN"/>
    <property type="match status" value="1"/>
</dbReference>
<feature type="domain" description="SCP" evidence="3">
    <location>
        <begin position="130"/>
        <end position="245"/>
    </location>
</feature>
<dbReference type="STRING" id="341036.SAMN05660649_02904"/>
<dbReference type="CDD" id="cd05379">
    <property type="entry name" value="CAP_bacterial"/>
    <property type="match status" value="1"/>
</dbReference>
<reference evidence="5" key="1">
    <citation type="submission" date="2016-10" db="EMBL/GenBank/DDBJ databases">
        <authorList>
            <person name="Varghese N."/>
            <person name="Submissions S."/>
        </authorList>
    </citation>
    <scope>NUCLEOTIDE SEQUENCE [LARGE SCALE GENOMIC DNA]</scope>
    <source>
        <strain evidence="5">DSM 17038</strain>
    </source>
</reference>
<dbReference type="RefSeq" id="WP_092472098.1">
    <property type="nucleotide sequence ID" value="NZ_FOOX01000010.1"/>
</dbReference>
<accession>A0A1I2VA83</accession>
<dbReference type="InterPro" id="IPR014044">
    <property type="entry name" value="CAP_dom"/>
</dbReference>
<dbReference type="Pfam" id="PF00188">
    <property type="entry name" value="CAP"/>
    <property type="match status" value="1"/>
</dbReference>
<dbReference type="OrthoDB" id="9783944at2"/>
<keyword evidence="5" id="KW-1185">Reference proteome</keyword>
<dbReference type="NCBIfam" id="TIGR02909">
    <property type="entry name" value="spore_YkwD"/>
    <property type="match status" value="1"/>
</dbReference>
<name>A0A1I2VA83_9FIRM</name>
<dbReference type="AlphaFoldDB" id="A0A1I2VA83"/>